<feature type="transmembrane region" description="Helical" evidence="1">
    <location>
        <begin position="41"/>
        <end position="67"/>
    </location>
</feature>
<keyword evidence="1" id="KW-1133">Transmembrane helix</keyword>
<sequence>MDNIATNMEALYEKAKEYVDLNIELFRLNAIDKAADVLSSLFARLILIMVVAMFTLFINIALSLYIGKQLGEMYLGFLIVSGIYLVLSILVYYFSDKMLKLPLTNLVIAKLLKTKAKRNKSNTPNNETI</sequence>
<organism evidence="2 3">
    <name type="scientific">Flavobacterium ponti</name>
    <dbReference type="NCBI Taxonomy" id="665133"/>
    <lineage>
        <taxon>Bacteria</taxon>
        <taxon>Pseudomonadati</taxon>
        <taxon>Bacteroidota</taxon>
        <taxon>Flavobacteriia</taxon>
        <taxon>Flavobacteriales</taxon>
        <taxon>Flavobacteriaceae</taxon>
        <taxon>Flavobacterium</taxon>
    </lineage>
</organism>
<gene>
    <name evidence="2" type="ORF">ACFO3U_13375</name>
</gene>
<evidence type="ECO:0000256" key="1">
    <source>
        <dbReference type="SAM" id="Phobius"/>
    </source>
</evidence>
<evidence type="ECO:0000313" key="2">
    <source>
        <dbReference type="EMBL" id="MFC4740988.1"/>
    </source>
</evidence>
<comment type="caution">
    <text evidence="2">The sequence shown here is derived from an EMBL/GenBank/DDBJ whole genome shotgun (WGS) entry which is preliminary data.</text>
</comment>
<accession>A0ABV9P5W1</accession>
<name>A0ABV9P5W1_9FLAO</name>
<keyword evidence="1" id="KW-0472">Membrane</keyword>
<evidence type="ECO:0008006" key="4">
    <source>
        <dbReference type="Google" id="ProtNLM"/>
    </source>
</evidence>
<keyword evidence="3" id="KW-1185">Reference proteome</keyword>
<protein>
    <recommendedName>
        <fullName evidence="4">Phage holin family protein</fullName>
    </recommendedName>
</protein>
<feature type="transmembrane region" description="Helical" evidence="1">
    <location>
        <begin position="73"/>
        <end position="94"/>
    </location>
</feature>
<reference evidence="3" key="1">
    <citation type="journal article" date="2019" name="Int. J. Syst. Evol. Microbiol.">
        <title>The Global Catalogue of Microorganisms (GCM) 10K type strain sequencing project: providing services to taxonomists for standard genome sequencing and annotation.</title>
        <authorList>
            <consortium name="The Broad Institute Genomics Platform"/>
            <consortium name="The Broad Institute Genome Sequencing Center for Infectious Disease"/>
            <person name="Wu L."/>
            <person name="Ma J."/>
        </authorList>
    </citation>
    <scope>NUCLEOTIDE SEQUENCE [LARGE SCALE GENOMIC DNA]</scope>
    <source>
        <strain evidence="3">CCUG 50349</strain>
    </source>
</reference>
<dbReference type="RefSeq" id="WP_379743427.1">
    <property type="nucleotide sequence ID" value="NZ_JBHSGW010000027.1"/>
</dbReference>
<evidence type="ECO:0000313" key="3">
    <source>
        <dbReference type="Proteomes" id="UP001595885"/>
    </source>
</evidence>
<proteinExistence type="predicted"/>
<keyword evidence="1" id="KW-0812">Transmembrane</keyword>
<dbReference type="EMBL" id="JBHSGW010000027">
    <property type="protein sequence ID" value="MFC4740988.1"/>
    <property type="molecule type" value="Genomic_DNA"/>
</dbReference>
<dbReference type="Proteomes" id="UP001595885">
    <property type="component" value="Unassembled WGS sequence"/>
</dbReference>